<proteinExistence type="predicted"/>
<dbReference type="KEGG" id="laj:A0128_10515"/>
<gene>
    <name evidence="1" type="ORF">A0128_10515</name>
</gene>
<dbReference type="EMBL" id="CP015217">
    <property type="protein sequence ID" value="AOP34240.1"/>
    <property type="molecule type" value="Genomic_DNA"/>
</dbReference>
<name>A0A1D7UXC5_9LEPT</name>
<dbReference type="AlphaFoldDB" id="A0A1D7UXC5"/>
<evidence type="ECO:0000313" key="2">
    <source>
        <dbReference type="Proteomes" id="UP000094197"/>
    </source>
</evidence>
<dbReference type="Proteomes" id="UP000094197">
    <property type="component" value="Chromosome 1"/>
</dbReference>
<accession>A0A1D7UXC5</accession>
<keyword evidence="2" id="KW-1185">Reference proteome</keyword>
<organism evidence="1 2">
    <name type="scientific">Leptospira tipperaryensis</name>
    <dbReference type="NCBI Taxonomy" id="2564040"/>
    <lineage>
        <taxon>Bacteria</taxon>
        <taxon>Pseudomonadati</taxon>
        <taxon>Spirochaetota</taxon>
        <taxon>Spirochaetia</taxon>
        <taxon>Leptospirales</taxon>
        <taxon>Leptospiraceae</taxon>
        <taxon>Leptospira</taxon>
    </lineage>
</organism>
<reference evidence="1 2" key="1">
    <citation type="submission" date="2016-04" db="EMBL/GenBank/DDBJ databases">
        <title>Complete genome seqeunce of Leptospira alstonii serovar Room22.</title>
        <authorList>
            <person name="Nally J.E."/>
            <person name="Bayles D.O."/>
            <person name="Hurley D."/>
            <person name="Fanning S."/>
            <person name="McMahon B.J."/>
            <person name="Arent Z."/>
        </authorList>
    </citation>
    <scope>NUCLEOTIDE SEQUENCE [LARGE SCALE GENOMIC DNA]</scope>
    <source>
        <strain evidence="1 2">GWTS #1</strain>
    </source>
</reference>
<protein>
    <submittedName>
        <fullName evidence="1">Uncharacterized protein</fullName>
    </submittedName>
</protein>
<evidence type="ECO:0000313" key="1">
    <source>
        <dbReference type="EMBL" id="AOP34240.1"/>
    </source>
</evidence>
<sequence length="62" mass="7094">MGISFETEKTGLTKNRIGDRKFAKRSISISAENSPFQSCFIQEQIVLLRSNFKTDRHFLSIA</sequence>